<reference evidence="1 2" key="1">
    <citation type="journal article" date="2018" name="New Phytol.">
        <title>Phylogenomics of Endogonaceae and evolution of mycorrhizas within Mucoromycota.</title>
        <authorList>
            <person name="Chang Y."/>
            <person name="Desiro A."/>
            <person name="Na H."/>
            <person name="Sandor L."/>
            <person name="Lipzen A."/>
            <person name="Clum A."/>
            <person name="Barry K."/>
            <person name="Grigoriev I.V."/>
            <person name="Martin F.M."/>
            <person name="Stajich J.E."/>
            <person name="Smith M.E."/>
            <person name="Bonito G."/>
            <person name="Spatafora J.W."/>
        </authorList>
    </citation>
    <scope>NUCLEOTIDE SEQUENCE [LARGE SCALE GENOMIC DNA]</scope>
    <source>
        <strain evidence="1 2">AD002</strain>
    </source>
</reference>
<accession>A0A433QMB3</accession>
<name>A0A433QMB3_9FUNG</name>
<dbReference type="AlphaFoldDB" id="A0A433QMB3"/>
<keyword evidence="2" id="KW-1185">Reference proteome</keyword>
<comment type="caution">
    <text evidence="1">The sequence shown here is derived from an EMBL/GenBank/DDBJ whole genome shotgun (WGS) entry which is preliminary data.</text>
</comment>
<evidence type="ECO:0000313" key="2">
    <source>
        <dbReference type="Proteomes" id="UP000274822"/>
    </source>
</evidence>
<gene>
    <name evidence="1" type="ORF">BC938DRAFT_478794</name>
</gene>
<sequence length="67" mass="7899">MTGEERFPYINGSVSLPAQANSHHSGDWRKITDRELDPLYVWCRDTIELQNLRTVIRRIQQEISDEL</sequence>
<dbReference type="EMBL" id="RBNJ01003458">
    <property type="protein sequence ID" value="RUS30899.1"/>
    <property type="molecule type" value="Genomic_DNA"/>
</dbReference>
<protein>
    <submittedName>
        <fullName evidence="1">Uncharacterized protein</fullName>
    </submittedName>
</protein>
<proteinExistence type="predicted"/>
<organism evidence="1 2">
    <name type="scientific">Jimgerdemannia flammicorona</name>
    <dbReference type="NCBI Taxonomy" id="994334"/>
    <lineage>
        <taxon>Eukaryota</taxon>
        <taxon>Fungi</taxon>
        <taxon>Fungi incertae sedis</taxon>
        <taxon>Mucoromycota</taxon>
        <taxon>Mucoromycotina</taxon>
        <taxon>Endogonomycetes</taxon>
        <taxon>Endogonales</taxon>
        <taxon>Endogonaceae</taxon>
        <taxon>Jimgerdemannia</taxon>
    </lineage>
</organism>
<dbReference type="Proteomes" id="UP000274822">
    <property type="component" value="Unassembled WGS sequence"/>
</dbReference>
<evidence type="ECO:0000313" key="1">
    <source>
        <dbReference type="EMBL" id="RUS30899.1"/>
    </source>
</evidence>